<protein>
    <submittedName>
        <fullName evidence="2">N-acetyltransferase GCN5</fullName>
    </submittedName>
</protein>
<dbReference type="OrthoDB" id="8891651at2"/>
<name>A0A9X4SAJ1_9BURK</name>
<evidence type="ECO:0000259" key="1">
    <source>
        <dbReference type="PROSITE" id="PS51186"/>
    </source>
</evidence>
<gene>
    <name evidence="2" type="ORF">H010_14201</name>
</gene>
<dbReference type="InterPro" id="IPR056935">
    <property type="entry name" value="Rv0428c-like_C"/>
</dbReference>
<dbReference type="RefSeq" id="WP_068166371.1">
    <property type="nucleotide sequence ID" value="NZ_AOGK01000012.1"/>
</dbReference>
<dbReference type="CDD" id="cd04301">
    <property type="entry name" value="NAT_SF"/>
    <property type="match status" value="1"/>
</dbReference>
<dbReference type="SUPFAM" id="SSF55729">
    <property type="entry name" value="Acyl-CoA N-acyltransferases (Nat)"/>
    <property type="match status" value="1"/>
</dbReference>
<feature type="domain" description="N-acetyltransferase" evidence="1">
    <location>
        <begin position="121"/>
        <end position="261"/>
    </location>
</feature>
<organism evidence="2 3">
    <name type="scientific">Hydrogenophaga taeniospiralis CCUG 15921</name>
    <dbReference type="NCBI Taxonomy" id="1281780"/>
    <lineage>
        <taxon>Bacteria</taxon>
        <taxon>Pseudomonadati</taxon>
        <taxon>Pseudomonadota</taxon>
        <taxon>Betaproteobacteria</taxon>
        <taxon>Burkholderiales</taxon>
        <taxon>Comamonadaceae</taxon>
        <taxon>Hydrogenophaga</taxon>
    </lineage>
</organism>
<dbReference type="InterPro" id="IPR000182">
    <property type="entry name" value="GNAT_dom"/>
</dbReference>
<evidence type="ECO:0000313" key="2">
    <source>
        <dbReference type="EMBL" id="MDG5976414.1"/>
    </source>
</evidence>
<reference evidence="2" key="1">
    <citation type="submission" date="2013-01" db="EMBL/GenBank/DDBJ databases">
        <title>Genome draft of Hydrogenophaga taeniospiralis 2K1.</title>
        <authorList>
            <person name="Gomila M."/>
            <person name="Lalucat J."/>
        </authorList>
    </citation>
    <scope>NUCLEOTIDE SEQUENCE</scope>
    <source>
        <strain evidence="2">CCUG 15921</strain>
    </source>
</reference>
<dbReference type="Gene3D" id="3.40.630.30">
    <property type="match status" value="1"/>
</dbReference>
<proteinExistence type="predicted"/>
<dbReference type="EMBL" id="AOGK01000012">
    <property type="protein sequence ID" value="MDG5976414.1"/>
    <property type="molecule type" value="Genomic_DNA"/>
</dbReference>
<accession>A0A9X4SAJ1</accession>
<sequence length="261" mass="27886">MSDTLNLSTEDVEAIERATLKAVAPERVDAIDGWLLPMDSGTVGRAHSAVPLHHGAHDPSLIDEVAQRYKDAGLRPVLRLPDVPAFDAWWPALAARGFRREQPTLTQTGALEGLLCLAPDTEGVSLEPRPDAAWMAMFLGEGLDPVDGASRSRALSRAEGTLFGSLREGGQTVACGAACYAEGWLSMHGLRTVASQRGRGLAGRLIRAMALEAQRRGIARVFLQVDGANAPALALYRRAGMTTAWSYAYWRLPATATTAAG</sequence>
<dbReference type="InterPro" id="IPR016181">
    <property type="entry name" value="Acyl_CoA_acyltransferase"/>
</dbReference>
<dbReference type="GO" id="GO:0016747">
    <property type="term" value="F:acyltransferase activity, transferring groups other than amino-acyl groups"/>
    <property type="evidence" value="ECO:0007669"/>
    <property type="project" value="InterPro"/>
</dbReference>
<dbReference type="Pfam" id="PF24553">
    <property type="entry name" value="Rv0428c_C"/>
    <property type="match status" value="1"/>
</dbReference>
<dbReference type="AlphaFoldDB" id="A0A9X4SAJ1"/>
<dbReference type="Proteomes" id="UP001152876">
    <property type="component" value="Unassembled WGS sequence"/>
</dbReference>
<evidence type="ECO:0000313" key="3">
    <source>
        <dbReference type="Proteomes" id="UP001152876"/>
    </source>
</evidence>
<dbReference type="PROSITE" id="PS51186">
    <property type="entry name" value="GNAT"/>
    <property type="match status" value="1"/>
</dbReference>
<keyword evidence="3" id="KW-1185">Reference proteome</keyword>
<comment type="caution">
    <text evidence="2">The sequence shown here is derived from an EMBL/GenBank/DDBJ whole genome shotgun (WGS) entry which is preliminary data.</text>
</comment>